<accession>A0A1X0S554</accession>
<reference evidence="1 2" key="1">
    <citation type="journal article" date="2016" name="Proc. Natl. Acad. Sci. U.S.A.">
        <title>Lipid metabolic changes in an early divergent fungus govern the establishment of a mutualistic symbiosis with endobacteria.</title>
        <authorList>
            <person name="Lastovetsky O.A."/>
            <person name="Gaspar M.L."/>
            <person name="Mondo S.J."/>
            <person name="LaButti K.M."/>
            <person name="Sandor L."/>
            <person name="Grigoriev I.V."/>
            <person name="Henry S.A."/>
            <person name="Pawlowska T.E."/>
        </authorList>
    </citation>
    <scope>NUCLEOTIDE SEQUENCE [LARGE SCALE GENOMIC DNA]</scope>
    <source>
        <strain evidence="1 2">ATCC 11559</strain>
    </source>
</reference>
<sequence length="73" mass="8408">MILYCYLNCKTTSLLCIATMWKSRFDIGTLQARNIEFSYINEGSSITRIVTGMALHIRQSKEKPVKSSKTWDD</sequence>
<name>A0A1X0S554_RHIZD</name>
<evidence type="ECO:0000313" key="2">
    <source>
        <dbReference type="Proteomes" id="UP000242381"/>
    </source>
</evidence>
<dbReference type="EMBL" id="KV921311">
    <property type="protein sequence ID" value="ORE19396.1"/>
    <property type="molecule type" value="Genomic_DNA"/>
</dbReference>
<proteinExistence type="predicted"/>
<evidence type="ECO:0000313" key="1">
    <source>
        <dbReference type="EMBL" id="ORE19396.1"/>
    </source>
</evidence>
<protein>
    <submittedName>
        <fullName evidence="1">Uncharacterized protein</fullName>
    </submittedName>
</protein>
<gene>
    <name evidence="1" type="ORF">BCV71DRAFT_101929</name>
</gene>
<organism evidence="1 2">
    <name type="scientific">Rhizopus microsporus</name>
    <dbReference type="NCBI Taxonomy" id="58291"/>
    <lineage>
        <taxon>Eukaryota</taxon>
        <taxon>Fungi</taxon>
        <taxon>Fungi incertae sedis</taxon>
        <taxon>Mucoromycota</taxon>
        <taxon>Mucoromycotina</taxon>
        <taxon>Mucoromycetes</taxon>
        <taxon>Mucorales</taxon>
        <taxon>Mucorineae</taxon>
        <taxon>Rhizopodaceae</taxon>
        <taxon>Rhizopus</taxon>
    </lineage>
</organism>
<dbReference type="AlphaFoldDB" id="A0A1X0S554"/>
<dbReference type="Proteomes" id="UP000242381">
    <property type="component" value="Unassembled WGS sequence"/>
</dbReference>